<feature type="transmembrane region" description="Helical" evidence="1">
    <location>
        <begin position="161"/>
        <end position="179"/>
    </location>
</feature>
<feature type="signal peptide" evidence="2">
    <location>
        <begin position="1"/>
        <end position="20"/>
    </location>
</feature>
<dbReference type="Proteomes" id="UP001165263">
    <property type="component" value="Unassembled WGS sequence"/>
</dbReference>
<evidence type="ECO:0000313" key="3">
    <source>
        <dbReference type="EMBL" id="MCS0628347.1"/>
    </source>
</evidence>
<keyword evidence="4" id="KW-1185">Reference proteome</keyword>
<feature type="chain" id="PRO_5047215123" evidence="2">
    <location>
        <begin position="21"/>
        <end position="308"/>
    </location>
</feature>
<feature type="transmembrane region" description="Helical" evidence="1">
    <location>
        <begin position="191"/>
        <end position="215"/>
    </location>
</feature>
<feature type="transmembrane region" description="Helical" evidence="1">
    <location>
        <begin position="235"/>
        <end position="265"/>
    </location>
</feature>
<dbReference type="PANTHER" id="PTHR34821:SF2">
    <property type="entry name" value="INNER MEMBRANE PROTEIN YDCZ"/>
    <property type="match status" value="1"/>
</dbReference>
<proteinExistence type="predicted"/>
<keyword evidence="1" id="KW-1133">Transmembrane helix</keyword>
<feature type="transmembrane region" description="Helical" evidence="1">
    <location>
        <begin position="286"/>
        <end position="305"/>
    </location>
</feature>
<keyword evidence="1" id="KW-0812">Transmembrane</keyword>
<sequence length="308" mass="30899">MNTIYIVIAFLAGCGLPLQAAANARLGKAVASPFAAATLQLFVATILLFLAVAAGGALPALGRLGLVPWWQLLGGLASAMYVVAGIVFIPRIGAVTTIGLFIAGQAFTSLLLDGAGLLGVVQRAPGPFTWLGAACVAAGILLIVRGQRPAAGAPPRRIEPAWVAAAALCGGVLPVQGALNAAVARTVGAPLVVSLTSFAVATAGMATVLALVMALNRNERPKLGGLCAVPWWAWLGGPVGVCYVTTVFLALPVIGAAATVGFTIAGQQVVAILTDRFGLFGLPKSAVSGVRLVGAMVLLAGVVSIKLP</sequence>
<dbReference type="Pfam" id="PF04657">
    <property type="entry name" value="DMT_YdcZ"/>
    <property type="match status" value="2"/>
</dbReference>
<reference evidence="3" key="1">
    <citation type="submission" date="2022-08" db="EMBL/GenBank/DDBJ databases">
        <title>Reclassification of Massilia species as members of the genera Telluria, Duganella, Pseudoduganella, Mokoshia gen. nov. and Zemynaea gen. nov. using orthogonal and non-orthogonal genome-based approaches.</title>
        <authorList>
            <person name="Bowman J.P."/>
        </authorList>
    </citation>
    <scope>NUCLEOTIDE SEQUENCE</scope>
    <source>
        <strain evidence="3">LMG 11547</strain>
    </source>
</reference>
<evidence type="ECO:0000256" key="2">
    <source>
        <dbReference type="SAM" id="SignalP"/>
    </source>
</evidence>
<feature type="transmembrane region" description="Helical" evidence="1">
    <location>
        <begin position="128"/>
        <end position="146"/>
    </location>
</feature>
<protein>
    <submittedName>
        <fullName evidence="3">DMT family transporter</fullName>
    </submittedName>
</protein>
<dbReference type="RefSeq" id="WP_259447582.1">
    <property type="nucleotide sequence ID" value="NZ_CP119520.1"/>
</dbReference>
<feature type="transmembrane region" description="Helical" evidence="1">
    <location>
        <begin position="70"/>
        <end position="92"/>
    </location>
</feature>
<name>A0ABT2BTA2_9BURK</name>
<organism evidence="3 4">
    <name type="scientific">Telluria mixta</name>
    <dbReference type="NCBI Taxonomy" id="34071"/>
    <lineage>
        <taxon>Bacteria</taxon>
        <taxon>Pseudomonadati</taxon>
        <taxon>Pseudomonadota</taxon>
        <taxon>Betaproteobacteria</taxon>
        <taxon>Burkholderiales</taxon>
        <taxon>Oxalobacteraceae</taxon>
        <taxon>Telluria group</taxon>
        <taxon>Telluria</taxon>
    </lineage>
</organism>
<feature type="transmembrane region" description="Helical" evidence="1">
    <location>
        <begin position="34"/>
        <end position="58"/>
    </location>
</feature>
<evidence type="ECO:0000313" key="4">
    <source>
        <dbReference type="Proteomes" id="UP001165263"/>
    </source>
</evidence>
<dbReference type="EMBL" id="JANUHC010000001">
    <property type="protein sequence ID" value="MCS0628347.1"/>
    <property type="molecule type" value="Genomic_DNA"/>
</dbReference>
<dbReference type="PANTHER" id="PTHR34821">
    <property type="entry name" value="INNER MEMBRANE PROTEIN YDCZ"/>
    <property type="match status" value="1"/>
</dbReference>
<comment type="caution">
    <text evidence="3">The sequence shown here is derived from an EMBL/GenBank/DDBJ whole genome shotgun (WGS) entry which is preliminary data.</text>
</comment>
<gene>
    <name evidence="3" type="ORF">NX786_03255</name>
</gene>
<keyword evidence="1" id="KW-0472">Membrane</keyword>
<evidence type="ECO:0000256" key="1">
    <source>
        <dbReference type="SAM" id="Phobius"/>
    </source>
</evidence>
<accession>A0ABT2BTA2</accession>
<dbReference type="InterPro" id="IPR006750">
    <property type="entry name" value="YdcZ"/>
</dbReference>
<keyword evidence="2" id="KW-0732">Signal</keyword>
<feature type="transmembrane region" description="Helical" evidence="1">
    <location>
        <begin position="98"/>
        <end position="121"/>
    </location>
</feature>